<protein>
    <submittedName>
        <fullName evidence="2">Metal-dependent hydrolase of the beta-lactamase superfamily I</fullName>
    </submittedName>
</protein>
<dbReference type="RefSeq" id="WP_013563267.1">
    <property type="nucleotide sequence ID" value="NC_014962.1"/>
</dbReference>
<evidence type="ECO:0000313" key="3">
    <source>
        <dbReference type="Proteomes" id="UP000008631"/>
    </source>
</evidence>
<dbReference type="InterPro" id="IPR001279">
    <property type="entry name" value="Metallo-B-lactamas"/>
</dbReference>
<dbReference type="KEGG" id="ipa:Isop_0383"/>
<evidence type="ECO:0000313" key="2">
    <source>
        <dbReference type="EMBL" id="ADV60978.1"/>
    </source>
</evidence>
<organism evidence="2 3">
    <name type="scientific">Isosphaera pallida (strain ATCC 43644 / DSM 9630 / IS1B)</name>
    <dbReference type="NCBI Taxonomy" id="575540"/>
    <lineage>
        <taxon>Bacteria</taxon>
        <taxon>Pseudomonadati</taxon>
        <taxon>Planctomycetota</taxon>
        <taxon>Planctomycetia</taxon>
        <taxon>Isosphaerales</taxon>
        <taxon>Isosphaeraceae</taxon>
        <taxon>Isosphaera</taxon>
    </lineage>
</organism>
<reference key="1">
    <citation type="submission" date="2010-11" db="EMBL/GenBank/DDBJ databases">
        <title>The complete sequence of chromosome of Isophaera pallida ATCC 43644.</title>
        <authorList>
            <consortium name="US DOE Joint Genome Institute (JGI-PGF)"/>
            <person name="Lucas S."/>
            <person name="Copeland A."/>
            <person name="Lapidus A."/>
            <person name="Bruce D."/>
            <person name="Goodwin L."/>
            <person name="Pitluck S."/>
            <person name="Kyrpides N."/>
            <person name="Mavromatis K."/>
            <person name="Pagani I."/>
            <person name="Ivanova N."/>
            <person name="Saunders E."/>
            <person name="Brettin T."/>
            <person name="Detter J.C."/>
            <person name="Han C."/>
            <person name="Tapia R."/>
            <person name="Land M."/>
            <person name="Hauser L."/>
            <person name="Markowitz V."/>
            <person name="Cheng J.-F."/>
            <person name="Hugenholtz P."/>
            <person name="Woyke T."/>
            <person name="Wu D."/>
            <person name="Eisen J.A."/>
        </authorList>
    </citation>
    <scope>NUCLEOTIDE SEQUENCE</scope>
    <source>
        <strain>ATCC 43644</strain>
    </source>
</reference>
<keyword evidence="2" id="KW-0378">Hydrolase</keyword>
<dbReference type="EMBL" id="CP002353">
    <property type="protein sequence ID" value="ADV60978.1"/>
    <property type="molecule type" value="Genomic_DNA"/>
</dbReference>
<dbReference type="InterPro" id="IPR036866">
    <property type="entry name" value="RibonucZ/Hydroxyglut_hydro"/>
</dbReference>
<dbReference type="FunCoup" id="E8QXZ9">
    <property type="interactions" value="11"/>
</dbReference>
<evidence type="ECO:0000259" key="1">
    <source>
        <dbReference type="SMART" id="SM00849"/>
    </source>
</evidence>
<dbReference type="SMART" id="SM00849">
    <property type="entry name" value="Lactamase_B"/>
    <property type="match status" value="1"/>
</dbReference>
<dbReference type="SUPFAM" id="SSF56281">
    <property type="entry name" value="Metallo-hydrolase/oxidoreductase"/>
    <property type="match status" value="1"/>
</dbReference>
<gene>
    <name evidence="2" type="ordered locus">Isop_0383</name>
</gene>
<name>E8QXZ9_ISOPI</name>
<reference evidence="2 3" key="2">
    <citation type="journal article" date="2011" name="Stand. Genomic Sci.">
        <title>Complete genome sequence of Isosphaera pallida type strain (IS1B).</title>
        <authorList>
            <consortium name="US DOE Joint Genome Institute (JGI-PGF)"/>
            <person name="Goker M."/>
            <person name="Cleland D."/>
            <person name="Saunders E."/>
            <person name="Lapidus A."/>
            <person name="Nolan M."/>
            <person name="Lucas S."/>
            <person name="Hammon N."/>
            <person name="Deshpande S."/>
            <person name="Cheng J.F."/>
            <person name="Tapia R."/>
            <person name="Han C."/>
            <person name="Goodwin L."/>
            <person name="Pitluck S."/>
            <person name="Liolios K."/>
            <person name="Pagani I."/>
            <person name="Ivanova N."/>
            <person name="Mavromatis K."/>
            <person name="Pati A."/>
            <person name="Chen A."/>
            <person name="Palaniappan K."/>
            <person name="Land M."/>
            <person name="Hauser L."/>
            <person name="Chang Y.J."/>
            <person name="Jeffries C.D."/>
            <person name="Detter J.C."/>
            <person name="Beck B."/>
            <person name="Woyke T."/>
            <person name="Bristow J."/>
            <person name="Eisen J.A."/>
            <person name="Markowitz V."/>
            <person name="Hugenholtz P."/>
            <person name="Kyrpides N.C."/>
            <person name="Klenk H.P."/>
        </authorList>
    </citation>
    <scope>NUCLEOTIDE SEQUENCE [LARGE SCALE GENOMIC DNA]</scope>
    <source>
        <strain evidence="3">ATCC 43644 / DSM 9630 / IS1B</strain>
    </source>
</reference>
<accession>E8QXZ9</accession>
<dbReference type="PANTHER" id="PTHR42663">
    <property type="entry name" value="HYDROLASE C777.06C-RELATED-RELATED"/>
    <property type="match status" value="1"/>
</dbReference>
<dbReference type="PANTHER" id="PTHR42663:SF6">
    <property type="entry name" value="HYDROLASE C777.06C-RELATED"/>
    <property type="match status" value="1"/>
</dbReference>
<dbReference type="STRING" id="575540.Isop_0383"/>
<dbReference type="AlphaFoldDB" id="E8QXZ9"/>
<dbReference type="Proteomes" id="UP000008631">
    <property type="component" value="Chromosome"/>
</dbReference>
<dbReference type="Gene3D" id="3.60.15.10">
    <property type="entry name" value="Ribonuclease Z/Hydroxyacylglutathione hydrolase-like"/>
    <property type="match status" value="1"/>
</dbReference>
<dbReference type="CDD" id="cd16279">
    <property type="entry name" value="metallo-hydrolase-like_MBL-fold"/>
    <property type="match status" value="1"/>
</dbReference>
<sequence>MMESEVASATRRLIILGSGTSTGVPTLGCDCSVCLSRDPRNHRTRPSALFRLPQGDLLIDTTPEMRLQLLRENVRFVHAIAYTHDHADHLMGLDDARLFPKYIGGPVPVFCEERVEDSIRRIFHYAFQQEVLSYPFGGVPRLAFRRIQPGIAFETLGERVVPIRLDHGRIPVLGFRIGGLAYCTDVKRIPEESLPLLTDLDVLVLDTLRYEEHPTHLSLNESLALIERLAPRRAVLTHLSHAFDHHAAEKTLPPHVRLAYDGLMIPF</sequence>
<dbReference type="HOGENOM" id="CLU_044538_2_1_0"/>
<dbReference type="Pfam" id="PF12706">
    <property type="entry name" value="Lactamase_B_2"/>
    <property type="match status" value="1"/>
</dbReference>
<dbReference type="InParanoid" id="E8QXZ9"/>
<proteinExistence type="predicted"/>
<dbReference type="eggNOG" id="COG1235">
    <property type="taxonomic scope" value="Bacteria"/>
</dbReference>
<dbReference type="GO" id="GO:0016787">
    <property type="term" value="F:hydrolase activity"/>
    <property type="evidence" value="ECO:0007669"/>
    <property type="project" value="UniProtKB-KW"/>
</dbReference>
<keyword evidence="3" id="KW-1185">Reference proteome</keyword>
<feature type="domain" description="Metallo-beta-lactamase" evidence="1">
    <location>
        <begin position="44"/>
        <end position="238"/>
    </location>
</feature>